<gene>
    <name evidence="1" type="ORF">PXEA_LOCUS19235</name>
</gene>
<dbReference type="AlphaFoldDB" id="A0A448X1G9"/>
<name>A0A448X1G9_9PLAT</name>
<dbReference type="Proteomes" id="UP000784294">
    <property type="component" value="Unassembled WGS sequence"/>
</dbReference>
<keyword evidence="2" id="KW-1185">Reference proteome</keyword>
<protein>
    <submittedName>
        <fullName evidence="1">Uncharacterized protein</fullName>
    </submittedName>
</protein>
<evidence type="ECO:0000313" key="2">
    <source>
        <dbReference type="Proteomes" id="UP000784294"/>
    </source>
</evidence>
<evidence type="ECO:0000313" key="1">
    <source>
        <dbReference type="EMBL" id="VEL25795.1"/>
    </source>
</evidence>
<reference evidence="1" key="1">
    <citation type="submission" date="2018-11" db="EMBL/GenBank/DDBJ databases">
        <authorList>
            <consortium name="Pathogen Informatics"/>
        </authorList>
    </citation>
    <scope>NUCLEOTIDE SEQUENCE</scope>
</reference>
<organism evidence="1 2">
    <name type="scientific">Protopolystoma xenopodis</name>
    <dbReference type="NCBI Taxonomy" id="117903"/>
    <lineage>
        <taxon>Eukaryota</taxon>
        <taxon>Metazoa</taxon>
        <taxon>Spiralia</taxon>
        <taxon>Lophotrochozoa</taxon>
        <taxon>Platyhelminthes</taxon>
        <taxon>Monogenea</taxon>
        <taxon>Polyopisthocotylea</taxon>
        <taxon>Polystomatidea</taxon>
        <taxon>Polystomatidae</taxon>
        <taxon>Protopolystoma</taxon>
    </lineage>
</organism>
<accession>A0A448X1G9</accession>
<sequence>MVSSANLAPTMSVLSPSHAQLLASQRGLGQSLQQQQQQQQQQQVLMTTMGPDGTTTTTLQAATLSPHQQQALAHHQQQQQTQQQQLLTVTTPAGAVGGQLLVSAASASQAHQLHQLQQQQQQQLNQQHQQSVLTAATGTPMQTVINAAGQVVGVTTAGAAMAGGPGGGVRWANTVMPVSQGRIGPDFFNIFFAYYPLHPSQVCI</sequence>
<proteinExistence type="predicted"/>
<dbReference type="EMBL" id="CAAALY010076271">
    <property type="protein sequence ID" value="VEL25795.1"/>
    <property type="molecule type" value="Genomic_DNA"/>
</dbReference>
<comment type="caution">
    <text evidence="1">The sequence shown here is derived from an EMBL/GenBank/DDBJ whole genome shotgun (WGS) entry which is preliminary data.</text>
</comment>